<proteinExistence type="predicted"/>
<dbReference type="Gene3D" id="1.10.1200.10">
    <property type="entry name" value="ACP-like"/>
    <property type="match status" value="1"/>
</dbReference>
<dbReference type="InterPro" id="IPR014030">
    <property type="entry name" value="Ketoacyl_synth_N"/>
</dbReference>
<evidence type="ECO:0000256" key="7">
    <source>
        <dbReference type="ARBA" id="ARBA00023315"/>
    </source>
</evidence>
<dbReference type="InterPro" id="IPR016039">
    <property type="entry name" value="Thiolase-like"/>
</dbReference>
<dbReference type="InterPro" id="IPR050091">
    <property type="entry name" value="PKS_NRPS_Biosynth_Enz"/>
</dbReference>
<keyword evidence="7" id="KW-0012">Acyltransferase</keyword>
<feature type="domain" description="PKS/mFAS DH" evidence="11">
    <location>
        <begin position="1386"/>
        <end position="1514"/>
    </location>
</feature>
<dbReference type="InterPro" id="IPR020806">
    <property type="entry name" value="PKS_PP-bd"/>
</dbReference>
<keyword evidence="6" id="KW-0511">Multifunctional enzyme</keyword>
<dbReference type="InterPro" id="IPR057326">
    <property type="entry name" value="KR_dom"/>
</dbReference>
<dbReference type="SUPFAM" id="SSF55048">
    <property type="entry name" value="Probable ACP-binding domain of malonyl-CoA ACP transacylase"/>
    <property type="match status" value="1"/>
</dbReference>
<dbReference type="SUPFAM" id="SSF51735">
    <property type="entry name" value="NAD(P)-binding Rossmann-fold domains"/>
    <property type="match status" value="2"/>
</dbReference>
<name>A0ABS6ZFW7_9ACTN</name>
<dbReference type="PROSITE" id="PS52004">
    <property type="entry name" value="KS3_2"/>
    <property type="match status" value="1"/>
</dbReference>
<dbReference type="InterPro" id="IPR055123">
    <property type="entry name" value="SpnB-like_Rossmann"/>
</dbReference>
<keyword evidence="5" id="KW-0045">Antibiotic biosynthesis</keyword>
<dbReference type="PANTHER" id="PTHR43775">
    <property type="entry name" value="FATTY ACID SYNTHASE"/>
    <property type="match status" value="1"/>
</dbReference>
<keyword evidence="3" id="KW-0597">Phosphoprotein</keyword>
<dbReference type="InterPro" id="IPR006162">
    <property type="entry name" value="Ppantetheine_attach_site"/>
</dbReference>
<dbReference type="InterPro" id="IPR016035">
    <property type="entry name" value="Acyl_Trfase/lysoPLipase"/>
</dbReference>
<evidence type="ECO:0000256" key="6">
    <source>
        <dbReference type="ARBA" id="ARBA00023268"/>
    </source>
</evidence>
<dbReference type="InterPro" id="IPR036291">
    <property type="entry name" value="NAD(P)-bd_dom_sf"/>
</dbReference>
<dbReference type="SMART" id="SM01294">
    <property type="entry name" value="PKS_PP_betabranch"/>
    <property type="match status" value="1"/>
</dbReference>
<evidence type="ECO:0000256" key="3">
    <source>
        <dbReference type="ARBA" id="ARBA00022553"/>
    </source>
</evidence>
<comment type="caution">
    <text evidence="8">Lacks conserved residue(s) required for the propagation of feature annotation.</text>
</comment>
<dbReference type="InterPro" id="IPR001227">
    <property type="entry name" value="Ac_transferase_dom_sf"/>
</dbReference>
<evidence type="ECO:0000313" key="13">
    <source>
        <dbReference type="Proteomes" id="UP000812013"/>
    </source>
</evidence>
<dbReference type="InterPro" id="IPR009081">
    <property type="entry name" value="PP-bd_ACP"/>
</dbReference>
<feature type="non-terminal residue" evidence="12">
    <location>
        <position position="1514"/>
    </location>
</feature>
<evidence type="ECO:0000259" key="9">
    <source>
        <dbReference type="PROSITE" id="PS50075"/>
    </source>
</evidence>
<dbReference type="Proteomes" id="UP000812013">
    <property type="component" value="Unassembled WGS sequence"/>
</dbReference>
<dbReference type="SMART" id="SM00825">
    <property type="entry name" value="PKS_KS"/>
    <property type="match status" value="1"/>
</dbReference>
<dbReference type="SUPFAM" id="SSF52151">
    <property type="entry name" value="FabD/lysophospholipase-like"/>
    <property type="match status" value="1"/>
</dbReference>
<dbReference type="Pfam" id="PF00550">
    <property type="entry name" value="PP-binding"/>
    <property type="match status" value="1"/>
</dbReference>
<reference evidence="12 13" key="1">
    <citation type="submission" date="2019-12" db="EMBL/GenBank/DDBJ databases">
        <title>Genome sequence of Streptomyces bambusae.</title>
        <authorList>
            <person name="Bansal K."/>
            <person name="Choksket S."/>
            <person name="Korpole S."/>
            <person name="Patil P.B."/>
        </authorList>
    </citation>
    <scope>NUCLEOTIDE SEQUENCE [LARGE SCALE GENOMIC DNA]</scope>
    <source>
        <strain evidence="12 13">SK60</strain>
    </source>
</reference>
<dbReference type="CDD" id="cd00833">
    <property type="entry name" value="PKS"/>
    <property type="match status" value="1"/>
</dbReference>
<evidence type="ECO:0000259" key="11">
    <source>
        <dbReference type="PROSITE" id="PS52019"/>
    </source>
</evidence>
<feature type="domain" description="Ketosynthase family 3 (KS3)" evidence="10">
    <location>
        <begin position="502"/>
        <end position="928"/>
    </location>
</feature>
<dbReference type="InterPro" id="IPR020841">
    <property type="entry name" value="PKS_Beta-ketoAc_synthase_dom"/>
</dbReference>
<dbReference type="Pfam" id="PF02801">
    <property type="entry name" value="Ketoacyl-synt_C"/>
    <property type="match status" value="1"/>
</dbReference>
<dbReference type="SMART" id="SM00822">
    <property type="entry name" value="PKS_KR"/>
    <property type="match status" value="1"/>
</dbReference>
<dbReference type="SMART" id="SM00823">
    <property type="entry name" value="PKS_PP"/>
    <property type="match status" value="1"/>
</dbReference>
<evidence type="ECO:0000259" key="10">
    <source>
        <dbReference type="PROSITE" id="PS52004"/>
    </source>
</evidence>
<dbReference type="Gene3D" id="3.10.129.110">
    <property type="entry name" value="Polyketide synthase dehydratase"/>
    <property type="match status" value="1"/>
</dbReference>
<dbReference type="InterPro" id="IPR020807">
    <property type="entry name" value="PKS_DH"/>
</dbReference>
<dbReference type="InterPro" id="IPR042104">
    <property type="entry name" value="PKS_dehydratase_sf"/>
</dbReference>
<dbReference type="Pfam" id="PF08659">
    <property type="entry name" value="KR"/>
    <property type="match status" value="1"/>
</dbReference>
<keyword evidence="13" id="KW-1185">Reference proteome</keyword>
<dbReference type="InterPro" id="IPR018201">
    <property type="entry name" value="Ketoacyl_synth_AS"/>
</dbReference>
<sequence>MLGLVRDWLAEDRLAAARLVVVTRGAVAALPGEDVTDLTRAPLWGLLRSAQTENQDRFVLVDLDPRDPSGPADLAAVLASGEPQLAVRDGALLAPRLVRATEPPAGRPRWNPDGTVLVTGGTGTLGGLLAKHLVTEHGVKHLLLAGRRGPDAPGAAELVAEIAALGGSAEVVACDAADREALQAVLDGVPADRPLTGVVHAAGVLDDGLVGSLSDERLDAVMRPKTDAAWNLHELTRDLDLAAFVLYSSIASVFGNPGQANYAAANAFMDGLAHHRHAQGLPATSLAWGLWEQSSGMLAHLKDGDLGWMSRAGILPLASEHALALFDAALRTPGRPLLVPVRLDAATLRTRAASGLLPDLFRSLVRVPARRAVEASAAGAGTSSLVRRLAALGTAEREREVLDVVRGAVAAVLGHADPAAIRPDRAFKELGFDSLTAVELRNQLSAATGLRLPATIVFDHPTVTAAAGFLLTELLGAQDGAAADGPGRDTAPAATATAAAYDEPIAIIGMACRYPGGVGSPEDLWRLVADGRDAVGDFPADRGWDLDTLFDTDPERLGTSYTRQGGFLHGAGDFDPVLFGISPREALAMDPQQRLLLETSWEVFERAGLGLDAVRGSLTGVFAGAMHHDYAFRVDENPHKVEGYGLTGTQGSVVSGRVAYTFGLEGPAVTVDTACSSSLVALHLAAQSLRQGECTMALAGGVAVMATPHVFVEFSRQRGLSQDGRCKSFAASADGTGWAEGVGVLLLERLSDAKRNGHRVLAVVRGTATNQDGASNGLTAPNGPAQQRVIRQALANARLAPQDVDAVEAHGTATTLGDPIEAQALIAAYGQDRPEDRPLWLGSLKSNMGHAQAAAGVAGIIKMVEAMRHGVLPQTLHVDEPTPEVLWSAGAVELLTEPVEWPETGRPRRAGVSSFGISGTNAHIILEQAPVEPEKAAAPAPAGPLPWVLSARSEEALRAQAGRLAELDGPAAVADVAQALLTTRTALEHRAVVLAEDADAFRQALRALAEGTSAPGTAQGVTGTAERLAFLFSGQGAQRPGMGRELYASQPVFAAAFDEVCGQFELPLKEVVFGGGEEVHRTEVTQPALFAVEVALFRLAEHFGVRPDFVAGHSIGEIAAAHVAGVLSLADACRLVEARGRLMGELPEGGAMISVRATEDEVRELLVGLADADIAAVNGPESVVVSGAEQAVLEVAAQLAERGRKTKRLTVSHAFHSPLMEPMLEAFREVAESLTYGAPSVPVVSNVTGEQIREFSAGYWVEHVRGAVRFGDGVRFLADQGVGHFLELGPQGVLAAMAGESLPEGFGGLLTPVLRKDRPEPEAFLGALAEAWTRGLPVDWAPLFQGRAARRVELPTYAFQHERFWLAPSRSARGEAAGLGLTDAGHPLLGASVELADGDGLVLTGRIAADTLPWVVDHTVAGTVLLPGTAFVELALRAGDETGCGLLEELTLEAPLALHRRGAARLQVVVGAPDDSGRRAVVIHSRPEGAEAGLAWTRHASGTLAAAGAAPAAA</sequence>
<organism evidence="12 13">
    <name type="scientific">Streptomyces bambusae</name>
    <dbReference type="NCBI Taxonomy" id="1550616"/>
    <lineage>
        <taxon>Bacteria</taxon>
        <taxon>Bacillati</taxon>
        <taxon>Actinomycetota</taxon>
        <taxon>Actinomycetes</taxon>
        <taxon>Kitasatosporales</taxon>
        <taxon>Streptomycetaceae</taxon>
        <taxon>Streptomyces</taxon>
    </lineage>
</organism>
<dbReference type="InterPro" id="IPR013968">
    <property type="entry name" value="PKS_KR"/>
</dbReference>
<dbReference type="PANTHER" id="PTHR43775:SF51">
    <property type="entry name" value="INACTIVE PHENOLPHTHIOCEROL SYNTHESIS POLYKETIDE SYNTHASE TYPE I PKS1-RELATED"/>
    <property type="match status" value="1"/>
</dbReference>
<dbReference type="PROSITE" id="PS00606">
    <property type="entry name" value="KS3_1"/>
    <property type="match status" value="1"/>
</dbReference>
<dbReference type="PROSITE" id="PS50075">
    <property type="entry name" value="CARRIER"/>
    <property type="match status" value="1"/>
</dbReference>
<accession>A0ABS6ZFW7</accession>
<keyword evidence="4" id="KW-0808">Transferase</keyword>
<dbReference type="PROSITE" id="PS00012">
    <property type="entry name" value="PHOSPHOPANTETHEINE"/>
    <property type="match status" value="1"/>
</dbReference>
<dbReference type="InterPro" id="IPR049900">
    <property type="entry name" value="PKS_mFAS_DH"/>
</dbReference>
<evidence type="ECO:0000256" key="1">
    <source>
        <dbReference type="ARBA" id="ARBA00004792"/>
    </source>
</evidence>
<dbReference type="Pfam" id="PF00698">
    <property type="entry name" value="Acyl_transf_1"/>
    <property type="match status" value="1"/>
</dbReference>
<keyword evidence="2" id="KW-0596">Phosphopantetheine</keyword>
<comment type="caution">
    <text evidence="12">The sequence shown here is derived from an EMBL/GenBank/DDBJ whole genome shotgun (WGS) entry which is preliminary data.</text>
</comment>
<dbReference type="InterPro" id="IPR036736">
    <property type="entry name" value="ACP-like_sf"/>
</dbReference>
<evidence type="ECO:0000256" key="5">
    <source>
        <dbReference type="ARBA" id="ARBA00023194"/>
    </source>
</evidence>
<dbReference type="Gene3D" id="3.40.366.10">
    <property type="entry name" value="Malonyl-Coenzyme A Acyl Carrier Protein, domain 2"/>
    <property type="match status" value="1"/>
</dbReference>
<dbReference type="InterPro" id="IPR049552">
    <property type="entry name" value="PKS_DH_N"/>
</dbReference>
<dbReference type="SMART" id="SM00827">
    <property type="entry name" value="PKS_AT"/>
    <property type="match status" value="1"/>
</dbReference>
<dbReference type="Pfam" id="PF16197">
    <property type="entry name" value="KAsynt_C_assoc"/>
    <property type="match status" value="1"/>
</dbReference>
<dbReference type="InterPro" id="IPR014043">
    <property type="entry name" value="Acyl_transferase_dom"/>
</dbReference>
<protein>
    <submittedName>
        <fullName evidence="12">SDR family NAD(P)-dependent oxidoreductase</fullName>
    </submittedName>
</protein>
<dbReference type="Pfam" id="PF00109">
    <property type="entry name" value="ketoacyl-synt"/>
    <property type="match status" value="1"/>
</dbReference>
<evidence type="ECO:0000313" key="12">
    <source>
        <dbReference type="EMBL" id="MBW5486658.1"/>
    </source>
</evidence>
<evidence type="ECO:0000256" key="8">
    <source>
        <dbReference type="PROSITE-ProRule" id="PRU01363"/>
    </source>
</evidence>
<dbReference type="SUPFAM" id="SSF47336">
    <property type="entry name" value="ACP-like"/>
    <property type="match status" value="1"/>
</dbReference>
<evidence type="ECO:0000256" key="4">
    <source>
        <dbReference type="ARBA" id="ARBA00022679"/>
    </source>
</evidence>
<dbReference type="Pfam" id="PF21089">
    <property type="entry name" value="PKS_DH_N"/>
    <property type="match status" value="1"/>
</dbReference>
<dbReference type="InterPro" id="IPR032821">
    <property type="entry name" value="PKS_assoc"/>
</dbReference>
<dbReference type="Gene3D" id="3.40.47.10">
    <property type="match status" value="1"/>
</dbReference>
<dbReference type="Gene3D" id="3.40.50.720">
    <property type="entry name" value="NAD(P)-binding Rossmann-like Domain"/>
    <property type="match status" value="1"/>
</dbReference>
<gene>
    <name evidence="12" type="ORF">GPJ59_33635</name>
</gene>
<dbReference type="PROSITE" id="PS52019">
    <property type="entry name" value="PKS_MFAS_DH"/>
    <property type="match status" value="1"/>
</dbReference>
<dbReference type="Gene3D" id="3.30.70.3290">
    <property type="match status" value="1"/>
</dbReference>
<feature type="domain" description="Carrier" evidence="9">
    <location>
        <begin position="399"/>
        <end position="474"/>
    </location>
</feature>
<evidence type="ECO:0000256" key="2">
    <source>
        <dbReference type="ARBA" id="ARBA00022450"/>
    </source>
</evidence>
<dbReference type="SUPFAM" id="SSF53901">
    <property type="entry name" value="Thiolase-like"/>
    <property type="match status" value="1"/>
</dbReference>
<feature type="region of interest" description="N-terminal hotdog fold" evidence="8">
    <location>
        <begin position="1386"/>
        <end position="1511"/>
    </location>
</feature>
<comment type="pathway">
    <text evidence="1">Antibiotic biosynthesis.</text>
</comment>
<dbReference type="Pfam" id="PF22953">
    <property type="entry name" value="SpnB_Rossmann"/>
    <property type="match status" value="1"/>
</dbReference>
<dbReference type="CDD" id="cd08956">
    <property type="entry name" value="KR_3_FAS_SDR_x"/>
    <property type="match status" value="1"/>
</dbReference>
<dbReference type="EMBL" id="WTFF01000449">
    <property type="protein sequence ID" value="MBW5486658.1"/>
    <property type="molecule type" value="Genomic_DNA"/>
</dbReference>
<dbReference type="InterPro" id="IPR016036">
    <property type="entry name" value="Malonyl_transacylase_ACP-bd"/>
</dbReference>
<dbReference type="SMART" id="SM00826">
    <property type="entry name" value="PKS_DH"/>
    <property type="match status" value="1"/>
</dbReference>
<dbReference type="InterPro" id="IPR014031">
    <property type="entry name" value="Ketoacyl_synth_C"/>
</dbReference>